<evidence type="ECO:0000259" key="9">
    <source>
        <dbReference type="Pfam" id="PF23598"/>
    </source>
</evidence>
<dbReference type="InterPro" id="IPR055414">
    <property type="entry name" value="LRR_R13L4/SHOC2-like"/>
</dbReference>
<feature type="domain" description="Disease resistance R13L4/SHOC-2-like LRR" evidence="9">
    <location>
        <begin position="478"/>
        <end position="632"/>
    </location>
</feature>
<evidence type="ECO:0000259" key="7">
    <source>
        <dbReference type="Pfam" id="PF23247"/>
    </source>
</evidence>
<dbReference type="Pfam" id="PF23559">
    <property type="entry name" value="WHD_DRP"/>
    <property type="match status" value="1"/>
</dbReference>
<accession>A0AA88CR95</accession>
<evidence type="ECO:0000313" key="10">
    <source>
        <dbReference type="EMBL" id="GMN28120.1"/>
    </source>
</evidence>
<evidence type="ECO:0000259" key="6">
    <source>
        <dbReference type="Pfam" id="PF00931"/>
    </source>
</evidence>
<comment type="similarity">
    <text evidence="1">Belongs to the disease resistance NB-LRR family.</text>
</comment>
<reference evidence="10" key="1">
    <citation type="submission" date="2023-07" db="EMBL/GenBank/DDBJ databases">
        <title>draft genome sequence of fig (Ficus carica).</title>
        <authorList>
            <person name="Takahashi T."/>
            <person name="Nishimura K."/>
        </authorList>
    </citation>
    <scope>NUCLEOTIDE SEQUENCE</scope>
</reference>
<dbReference type="PRINTS" id="PR00364">
    <property type="entry name" value="DISEASERSIST"/>
</dbReference>
<dbReference type="AlphaFoldDB" id="A0AA88CR95"/>
<dbReference type="Proteomes" id="UP001187192">
    <property type="component" value="Unassembled WGS sequence"/>
</dbReference>
<feature type="domain" description="Disease resistance protein winged helix" evidence="8">
    <location>
        <begin position="358"/>
        <end position="427"/>
    </location>
</feature>
<dbReference type="InterPro" id="IPR050905">
    <property type="entry name" value="Plant_NBS-LRR"/>
</dbReference>
<dbReference type="Pfam" id="PF00931">
    <property type="entry name" value="NB-ARC"/>
    <property type="match status" value="1"/>
</dbReference>
<dbReference type="GO" id="GO:0005524">
    <property type="term" value="F:ATP binding"/>
    <property type="evidence" value="ECO:0007669"/>
    <property type="project" value="UniProtKB-KW"/>
</dbReference>
<comment type="caution">
    <text evidence="10">The sequence shown here is derived from an EMBL/GenBank/DDBJ whole genome shotgun (WGS) entry which is preliminary data.</text>
</comment>
<dbReference type="FunFam" id="3.40.50.300:FF:001091">
    <property type="entry name" value="Probable disease resistance protein At1g61300"/>
    <property type="match status" value="1"/>
</dbReference>
<keyword evidence="4" id="KW-0611">Plant defense</keyword>
<dbReference type="Gene3D" id="3.80.10.10">
    <property type="entry name" value="Ribonuclease Inhibitor"/>
    <property type="match status" value="2"/>
</dbReference>
<evidence type="ECO:0000259" key="8">
    <source>
        <dbReference type="Pfam" id="PF23559"/>
    </source>
</evidence>
<dbReference type="SUPFAM" id="SSF52540">
    <property type="entry name" value="P-loop containing nucleoside triphosphate hydrolases"/>
    <property type="match status" value="1"/>
</dbReference>
<dbReference type="Pfam" id="PF23247">
    <property type="entry name" value="LRR_RPS2"/>
    <property type="match status" value="1"/>
</dbReference>
<keyword evidence="2" id="KW-0677">Repeat</keyword>
<dbReference type="GO" id="GO:0043531">
    <property type="term" value="F:ADP binding"/>
    <property type="evidence" value="ECO:0007669"/>
    <property type="project" value="InterPro"/>
</dbReference>
<dbReference type="PANTHER" id="PTHR33463:SF187">
    <property type="entry name" value="AND NB-ARC DOMAIN DISEASE RESISTANCE PROTEIN, PUTATIVE-RELATED"/>
    <property type="match status" value="1"/>
</dbReference>
<proteinExistence type="inferred from homology"/>
<evidence type="ECO:0000256" key="1">
    <source>
        <dbReference type="ARBA" id="ARBA00008894"/>
    </source>
</evidence>
<organism evidence="10 11">
    <name type="scientific">Ficus carica</name>
    <name type="common">Common fig</name>
    <dbReference type="NCBI Taxonomy" id="3494"/>
    <lineage>
        <taxon>Eukaryota</taxon>
        <taxon>Viridiplantae</taxon>
        <taxon>Streptophyta</taxon>
        <taxon>Embryophyta</taxon>
        <taxon>Tracheophyta</taxon>
        <taxon>Spermatophyta</taxon>
        <taxon>Magnoliopsida</taxon>
        <taxon>eudicotyledons</taxon>
        <taxon>Gunneridae</taxon>
        <taxon>Pentapetalae</taxon>
        <taxon>rosids</taxon>
        <taxon>fabids</taxon>
        <taxon>Rosales</taxon>
        <taxon>Moraceae</taxon>
        <taxon>Ficeae</taxon>
        <taxon>Ficus</taxon>
    </lineage>
</organism>
<dbReference type="PANTHER" id="PTHR33463">
    <property type="entry name" value="NB-ARC DOMAIN-CONTAINING PROTEIN-RELATED"/>
    <property type="match status" value="1"/>
</dbReference>
<evidence type="ECO:0000256" key="2">
    <source>
        <dbReference type="ARBA" id="ARBA00022737"/>
    </source>
</evidence>
<dbReference type="InterPro" id="IPR032675">
    <property type="entry name" value="LRR_dom_sf"/>
</dbReference>
<name>A0AA88CR95_FICCA</name>
<feature type="domain" description="Disease resistance protein At4g27190-like leucine-rich repeats" evidence="7">
    <location>
        <begin position="784"/>
        <end position="903"/>
    </location>
</feature>
<evidence type="ECO:0000313" key="11">
    <source>
        <dbReference type="Proteomes" id="UP001187192"/>
    </source>
</evidence>
<protein>
    <recommendedName>
        <fullName evidence="12">NB-ARC domain-containing protein</fullName>
    </recommendedName>
</protein>
<keyword evidence="5" id="KW-0067">ATP-binding</keyword>
<dbReference type="InterPro" id="IPR058922">
    <property type="entry name" value="WHD_DRP"/>
</dbReference>
<dbReference type="EMBL" id="BTGU01004501">
    <property type="protein sequence ID" value="GMN28120.1"/>
    <property type="molecule type" value="Genomic_DNA"/>
</dbReference>
<dbReference type="InterPro" id="IPR002182">
    <property type="entry name" value="NB-ARC"/>
</dbReference>
<dbReference type="InterPro" id="IPR057135">
    <property type="entry name" value="At4g27190-like_LRR"/>
</dbReference>
<dbReference type="InterPro" id="IPR042197">
    <property type="entry name" value="Apaf_helical"/>
</dbReference>
<dbReference type="SUPFAM" id="SSF52058">
    <property type="entry name" value="L domain-like"/>
    <property type="match status" value="1"/>
</dbReference>
<evidence type="ECO:0000256" key="5">
    <source>
        <dbReference type="ARBA" id="ARBA00022840"/>
    </source>
</evidence>
<evidence type="ECO:0000256" key="4">
    <source>
        <dbReference type="ARBA" id="ARBA00022821"/>
    </source>
</evidence>
<dbReference type="Gene3D" id="1.10.8.430">
    <property type="entry name" value="Helical domain of apoptotic protease-activating factors"/>
    <property type="match status" value="1"/>
</dbReference>
<dbReference type="GO" id="GO:0006952">
    <property type="term" value="P:defense response"/>
    <property type="evidence" value="ECO:0007669"/>
    <property type="project" value="UniProtKB-KW"/>
</dbReference>
<keyword evidence="11" id="KW-1185">Reference proteome</keyword>
<sequence>MEKLNRRKEDIDSRLRTEIVEGETKLKAEVQFWLQSVEKIDAEINAINQQVEAVKCFSRAGIGKNVVQKIEEVEKLYRTGEFPDGLILQLPRQTGDVQPTTTLGGETTFTRKMKDIWELLMDDEVRKIGVYGMGGMGKTTLMKHINNRLLEKKEKFDGTIWVTVSKASSIVKLQDAIARRIEFDISNYDDDERASKLHAELSKIKRCVLILDDLWDVYRLDEVGIPEPSPQNGSKLVLTTRLLNVCHGMSCKAIPMERLTDMESLNLFLDTVGRDVLSIQNMKVMVNFFVKECARLPLAIVTIAGSLKGIVNYSNWKTALEDLKASTDGTNEILEKLKFSYDRLNDKNLQDCLVYCALFPEDYAIGRNELIEYLIAEEIVQGRNRQAELERGQAMLNKLVYACLLEDTTGYAGKACVKMHDLIRDMALKITRDSPRLLVEAGTGLKCVPDEENWKEDLVKISLMHNQISNIPSSFESPKCPTLSTLLLNGNYGFRSISNNFFLHIKELSLLDLSETLIENLPESISELVNLTALLLRGCRSLTYVPSLAKLTALKRLDFGGSGIKEVPQGMENLSRLRYLEFYRCEQLKMIPDGILCKLSKLHYLSLNRHDCETKIRGEELVELTKLEELYCKWYDHDRFNAYVRSMADGGPTHYILQVGLVTFRIDPVFLFKEGGKGVIFANSDLRKSVATAGDCSVLLPEDVEKLCIQKCCIDASSLCELITSFKNLTNLRECYMTECDGLEHLFVYSSSIIPLLQRLELLYLKGVRDLRGLIRREKVASTPLPPVTFSSLKTLTVINCDKIKRLFIDTDLLPNLKDILVLDCKQLVEIISAASDHGEQEEEYQDEEAAGGCDHWVISTVILPKLCKLRLELLPKLKSIPVVADLSLREVQIEKCPKLKRVTCLDRDPCPPSLEKVCIDDDLWESLEWNHPSAKDAVESVRREW</sequence>
<evidence type="ECO:0000256" key="3">
    <source>
        <dbReference type="ARBA" id="ARBA00022741"/>
    </source>
</evidence>
<keyword evidence="3" id="KW-0547">Nucleotide-binding</keyword>
<gene>
    <name evidence="10" type="ORF">TIFTF001_046205</name>
</gene>
<dbReference type="Gene3D" id="3.40.50.300">
    <property type="entry name" value="P-loop containing nucleotide triphosphate hydrolases"/>
    <property type="match status" value="1"/>
</dbReference>
<dbReference type="FunFam" id="1.10.10.10:FF:000322">
    <property type="entry name" value="Probable disease resistance protein At1g63360"/>
    <property type="match status" value="1"/>
</dbReference>
<dbReference type="InterPro" id="IPR027417">
    <property type="entry name" value="P-loop_NTPase"/>
</dbReference>
<evidence type="ECO:0008006" key="12">
    <source>
        <dbReference type="Google" id="ProtNLM"/>
    </source>
</evidence>
<dbReference type="Pfam" id="PF23598">
    <property type="entry name" value="LRR_14"/>
    <property type="match status" value="1"/>
</dbReference>
<feature type="domain" description="NB-ARC" evidence="6">
    <location>
        <begin position="111"/>
        <end position="274"/>
    </location>
</feature>